<dbReference type="eggNOG" id="ENOG502ZI0N">
    <property type="taxonomic scope" value="Bacteria"/>
</dbReference>
<accession>M1WV09</accession>
<organism evidence="2 3">
    <name type="scientific">Pseudodesulfovibrio piezophilus (strain DSM 21447 / JCM 15486 / C1TLV30)</name>
    <name type="common">Desulfovibrio piezophilus</name>
    <dbReference type="NCBI Taxonomy" id="1322246"/>
    <lineage>
        <taxon>Bacteria</taxon>
        <taxon>Pseudomonadati</taxon>
        <taxon>Thermodesulfobacteriota</taxon>
        <taxon>Desulfovibrionia</taxon>
        <taxon>Desulfovibrionales</taxon>
        <taxon>Desulfovibrionaceae</taxon>
    </lineage>
</organism>
<evidence type="ECO:0000313" key="3">
    <source>
        <dbReference type="Proteomes" id="UP000011724"/>
    </source>
</evidence>
<dbReference type="EMBL" id="FO203427">
    <property type="protein sequence ID" value="CCH48073.1"/>
    <property type="molecule type" value="Genomic_DNA"/>
</dbReference>
<proteinExistence type="predicted"/>
<dbReference type="AlphaFoldDB" id="M1WV09"/>
<dbReference type="STRING" id="1322246.BN4_10836"/>
<name>M1WV09_PSEP2</name>
<keyword evidence="1" id="KW-0732">Signal</keyword>
<feature type="chain" id="PRO_5004019068" evidence="1">
    <location>
        <begin position="23"/>
        <end position="243"/>
    </location>
</feature>
<keyword evidence="3" id="KW-1185">Reference proteome</keyword>
<dbReference type="Proteomes" id="UP000011724">
    <property type="component" value="Chromosome"/>
</dbReference>
<gene>
    <name evidence="2" type="ordered locus">BN4_10836</name>
</gene>
<protein>
    <submittedName>
        <fullName evidence="2">Uncharacterized protein</fullName>
    </submittedName>
</protein>
<reference evidence="2 3" key="1">
    <citation type="journal article" date="2013" name="PLoS ONE">
        <title>The first genomic and proteomic characterization of a deep-sea sulfate reducer: insights into the piezophilic lifestyle of Desulfovibrio piezophilus.</title>
        <authorList>
            <person name="Pradel N."/>
            <person name="Ji B."/>
            <person name="Gimenez G."/>
            <person name="Talla E."/>
            <person name="Lenoble P."/>
            <person name="Garel M."/>
            <person name="Tamburini C."/>
            <person name="Fourquet P."/>
            <person name="Lebrun R."/>
            <person name="Bertin P."/>
            <person name="Denis Y."/>
            <person name="Pophillat M."/>
            <person name="Barbe V."/>
            <person name="Ollivier B."/>
            <person name="Dolla A."/>
        </authorList>
    </citation>
    <scope>NUCLEOTIDE SEQUENCE [LARGE SCALE GENOMIC DNA]</scope>
    <source>
        <strain evidence="3">DSM 10523 / SB164P1</strain>
    </source>
</reference>
<dbReference type="HOGENOM" id="CLU_1141141_0_0_7"/>
<evidence type="ECO:0000256" key="1">
    <source>
        <dbReference type="SAM" id="SignalP"/>
    </source>
</evidence>
<sequence>MFQLMRIFIFVCLCLYSLPAFAFAPDDSELTELLHENYGALSSWEAEMTFPGFPDVSAHLWYARGKWRQEWNSGAQAVGINGHGLSKCTAEEFAVSPLFVWMVPNPVETWKAWGVDNATRSLGFCDDLPCYMYGADEDDKTSPAVYLNNEDFSPIMIRFLSEGTLFSVNYGEYTTFKGFRLPEMVRVTMGGDRVLMVKVKWIEVNRANGEDLYSGNSLSVKQCLSPPSPFDILGEFFHYPAGP</sequence>
<feature type="signal peptide" evidence="1">
    <location>
        <begin position="1"/>
        <end position="22"/>
    </location>
</feature>
<reference evidence="3" key="2">
    <citation type="journal article" date="2013" name="Stand. Genomic Sci.">
        <title>Complete genome sequence of Desulfocapsa sulfexigens, a marine deltaproteobacterium specialized in disproportionating inorganic sulfur compounds.</title>
        <authorList>
            <person name="Finster K.W."/>
            <person name="Kjeldsen K.U."/>
            <person name="Kube M."/>
            <person name="Reinhardt R."/>
            <person name="Mussmann M."/>
            <person name="Amann R."/>
            <person name="Schreiber L."/>
        </authorList>
    </citation>
    <scope>NUCLEOTIDE SEQUENCE [LARGE SCALE GENOMIC DNA]</scope>
    <source>
        <strain evidence="3">DSM 10523 / SB164P1</strain>
    </source>
</reference>
<dbReference type="PATRIC" id="fig|879567.3.peg.862"/>
<dbReference type="KEGG" id="dpi:BN4_10836"/>
<evidence type="ECO:0000313" key="2">
    <source>
        <dbReference type="EMBL" id="CCH48073.1"/>
    </source>
</evidence>